<gene>
    <name evidence="2" type="ORF">MCOR_37972</name>
</gene>
<dbReference type="AlphaFoldDB" id="A0A6J8D8Y2"/>
<protein>
    <submittedName>
        <fullName evidence="2">Uncharacterized protein</fullName>
    </submittedName>
</protein>
<feature type="region of interest" description="Disordered" evidence="1">
    <location>
        <begin position="63"/>
        <end position="102"/>
    </location>
</feature>
<evidence type="ECO:0000313" key="3">
    <source>
        <dbReference type="Proteomes" id="UP000507470"/>
    </source>
</evidence>
<name>A0A6J8D8Y2_MYTCO</name>
<accession>A0A6J8D8Y2</accession>
<evidence type="ECO:0000256" key="1">
    <source>
        <dbReference type="SAM" id="MobiDB-lite"/>
    </source>
</evidence>
<dbReference type="Proteomes" id="UP000507470">
    <property type="component" value="Unassembled WGS sequence"/>
</dbReference>
<dbReference type="EMBL" id="CACVKT020006919">
    <property type="protein sequence ID" value="CAC5404151.1"/>
    <property type="molecule type" value="Genomic_DNA"/>
</dbReference>
<proteinExistence type="predicted"/>
<feature type="compositionally biased region" description="Basic residues" evidence="1">
    <location>
        <begin position="71"/>
        <end position="82"/>
    </location>
</feature>
<evidence type="ECO:0000313" key="2">
    <source>
        <dbReference type="EMBL" id="CAC5404151.1"/>
    </source>
</evidence>
<reference evidence="2 3" key="1">
    <citation type="submission" date="2020-06" db="EMBL/GenBank/DDBJ databases">
        <authorList>
            <person name="Li R."/>
            <person name="Bekaert M."/>
        </authorList>
    </citation>
    <scope>NUCLEOTIDE SEQUENCE [LARGE SCALE GENOMIC DNA]</scope>
    <source>
        <strain evidence="3">wild</strain>
    </source>
</reference>
<keyword evidence="3" id="KW-1185">Reference proteome</keyword>
<organism evidence="2 3">
    <name type="scientific">Mytilus coruscus</name>
    <name type="common">Sea mussel</name>
    <dbReference type="NCBI Taxonomy" id="42192"/>
    <lineage>
        <taxon>Eukaryota</taxon>
        <taxon>Metazoa</taxon>
        <taxon>Spiralia</taxon>
        <taxon>Lophotrochozoa</taxon>
        <taxon>Mollusca</taxon>
        <taxon>Bivalvia</taxon>
        <taxon>Autobranchia</taxon>
        <taxon>Pteriomorphia</taxon>
        <taxon>Mytilida</taxon>
        <taxon>Mytiloidea</taxon>
        <taxon>Mytilidae</taxon>
        <taxon>Mytilinae</taxon>
        <taxon>Mytilus</taxon>
    </lineage>
</organism>
<sequence length="230" mass="26654">MKNNEALLGGWKPSEIRQQQLEDENIGKVFAALEAGTQKPPLGTMEQIRNTWRSFIQKKQTRRKELTNSRRYGKKGGRRHCHSVASEQPTFSRKRKYSPSRPLVDKPELAVARIDLSSRGKIAYLRMKESSAEIWFKVELVHWVMENSKAKDNLLRRMGIAKIDYDPPQTFGTELKLMESKHTLNQVTKALGIRERHARKLFRGKVTFEVKSRKTTEEPTKDETSCRSDI</sequence>